<evidence type="ECO:0000256" key="5">
    <source>
        <dbReference type="SAM" id="Phobius"/>
    </source>
</evidence>
<dbReference type="InParanoid" id="A0A1X7VKN2"/>
<dbReference type="PROSITE" id="PS50850">
    <property type="entry name" value="MFS"/>
    <property type="match status" value="1"/>
</dbReference>
<evidence type="ECO:0000256" key="1">
    <source>
        <dbReference type="ARBA" id="ARBA00004141"/>
    </source>
</evidence>
<feature type="transmembrane region" description="Helical" evidence="5">
    <location>
        <begin position="180"/>
        <end position="199"/>
    </location>
</feature>
<comment type="subcellular location">
    <subcellularLocation>
        <location evidence="1">Membrane</location>
        <topology evidence="1">Multi-pass membrane protein</topology>
    </subcellularLocation>
</comment>
<feature type="transmembrane region" description="Helical" evidence="5">
    <location>
        <begin position="284"/>
        <end position="302"/>
    </location>
</feature>
<dbReference type="InterPro" id="IPR020846">
    <property type="entry name" value="MFS_dom"/>
</dbReference>
<dbReference type="PANTHER" id="PTHR10924:SF6">
    <property type="entry name" value="SOLUTE CARRIER FAMILY 49 MEMBER A3"/>
    <property type="match status" value="1"/>
</dbReference>
<dbReference type="AlphaFoldDB" id="A0A1X7VKN2"/>
<dbReference type="GO" id="GO:0016020">
    <property type="term" value="C:membrane"/>
    <property type="evidence" value="ECO:0007669"/>
    <property type="project" value="UniProtKB-SubCell"/>
</dbReference>
<dbReference type="PANTHER" id="PTHR10924">
    <property type="entry name" value="MAJOR FACILITATOR SUPERFAMILY PROTEIN-RELATED"/>
    <property type="match status" value="1"/>
</dbReference>
<feature type="transmembrane region" description="Helical" evidence="5">
    <location>
        <begin position="400"/>
        <end position="418"/>
    </location>
</feature>
<evidence type="ECO:0000259" key="6">
    <source>
        <dbReference type="PROSITE" id="PS50850"/>
    </source>
</evidence>
<feature type="transmembrane region" description="Helical" evidence="5">
    <location>
        <begin position="464"/>
        <end position="484"/>
    </location>
</feature>
<dbReference type="Gene3D" id="1.20.1250.20">
    <property type="entry name" value="MFS general substrate transporter like domains"/>
    <property type="match status" value="2"/>
</dbReference>
<feature type="domain" description="Major facilitator superfamily (MFS) profile" evidence="6">
    <location>
        <begin position="111"/>
        <end position="557"/>
    </location>
</feature>
<dbReference type="InterPro" id="IPR011701">
    <property type="entry name" value="MFS"/>
</dbReference>
<evidence type="ECO:0000256" key="4">
    <source>
        <dbReference type="ARBA" id="ARBA00023136"/>
    </source>
</evidence>
<reference evidence="7" key="1">
    <citation type="submission" date="2017-05" db="UniProtKB">
        <authorList>
            <consortium name="EnsemblMetazoa"/>
        </authorList>
    </citation>
    <scope>IDENTIFICATION</scope>
</reference>
<evidence type="ECO:0000313" key="7">
    <source>
        <dbReference type="EnsemblMetazoa" id="Aqu2.1.40602_001"/>
    </source>
</evidence>
<dbReference type="EnsemblMetazoa" id="Aqu2.1.40602_001">
    <property type="protein sequence ID" value="Aqu2.1.40602_001"/>
    <property type="gene ID" value="Aqu2.1.40602"/>
</dbReference>
<dbReference type="OrthoDB" id="422206at2759"/>
<sequence>MLKQLANVAAHEFISWAGFRAIKVCFMADQQEKETRGYHNNQEIIQLEGPTETAPLVIEASESIGNNMAASGDESKVQLENKTQNISTGSNGSFGPPPQYEPHAQYKLYPIRYLMLVALMVLNLSNGIMWLSYSPVPSLTASYYGVGLSEVDWFSNSYFIASLIVGFFSIFVLDVFGLRTAVIIGTVCNLLGAVLRYLSTIDPIICSDSKAGFITAIIGQVITAFAQPFFLYAPAKLANTWFGAKERGLCTDLASVANPLGIAVAQIVSPYIVTDVQKLPTMLWVYIIPAGVGALLSFSFIYRSSPPIPPTASGDTPNLPFVKGLKSAFKNVNFWVLLTTYGVGAGVFNAVLIIIPQYVCPYGYSNKAAGLWGSLLIIFGVIGATLSGLLISRTRLYKEIGMICLSCTILTLIGFVEVSTIEHIPVALAVLLSVTGFFAIGFLPVAMELGVEVTFPAAEATSSGLLWSSAQIFGFLFVTVGQLISPVIDSNTLSYNECQVSLPNSNETMSLCDGRRSNYTLTDNAKPQNWTNCGLLLVGMATFAFLVFVLFFRRDYKRTQYEEKIKNGEAGTNNN</sequence>
<dbReference type="Pfam" id="PF07690">
    <property type="entry name" value="MFS_1"/>
    <property type="match status" value="1"/>
</dbReference>
<dbReference type="InterPro" id="IPR036259">
    <property type="entry name" value="MFS_trans_sf"/>
</dbReference>
<feature type="transmembrane region" description="Helical" evidence="5">
    <location>
        <begin position="334"/>
        <end position="359"/>
    </location>
</feature>
<keyword evidence="2 5" id="KW-0812">Transmembrane</keyword>
<feature type="transmembrane region" description="Helical" evidence="5">
    <location>
        <begin position="371"/>
        <end position="391"/>
    </location>
</feature>
<dbReference type="eggNOG" id="KOG2563">
    <property type="taxonomic scope" value="Eukaryota"/>
</dbReference>
<feature type="transmembrane region" description="Helical" evidence="5">
    <location>
        <begin position="113"/>
        <end position="133"/>
    </location>
</feature>
<feature type="transmembrane region" description="Helical" evidence="5">
    <location>
        <begin position="534"/>
        <end position="552"/>
    </location>
</feature>
<dbReference type="GO" id="GO:0022857">
    <property type="term" value="F:transmembrane transporter activity"/>
    <property type="evidence" value="ECO:0007669"/>
    <property type="project" value="InterPro"/>
</dbReference>
<feature type="transmembrane region" description="Helical" evidence="5">
    <location>
        <begin position="424"/>
        <end position="443"/>
    </location>
</feature>
<feature type="transmembrane region" description="Helical" evidence="5">
    <location>
        <begin position="153"/>
        <end position="173"/>
    </location>
</feature>
<accession>A0A1X7VKN2</accession>
<keyword evidence="3 5" id="KW-1133">Transmembrane helix</keyword>
<feature type="transmembrane region" description="Helical" evidence="5">
    <location>
        <begin position="253"/>
        <end position="272"/>
    </location>
</feature>
<evidence type="ECO:0000256" key="2">
    <source>
        <dbReference type="ARBA" id="ARBA00022692"/>
    </source>
</evidence>
<dbReference type="InterPro" id="IPR049680">
    <property type="entry name" value="FLVCR1-2_SLC49-like"/>
</dbReference>
<name>A0A1X7VKN2_AMPQE</name>
<dbReference type="SUPFAM" id="SSF103473">
    <property type="entry name" value="MFS general substrate transporter"/>
    <property type="match status" value="1"/>
</dbReference>
<proteinExistence type="predicted"/>
<evidence type="ECO:0000256" key="3">
    <source>
        <dbReference type="ARBA" id="ARBA00022989"/>
    </source>
</evidence>
<organism evidence="7">
    <name type="scientific">Amphimedon queenslandica</name>
    <name type="common">Sponge</name>
    <dbReference type="NCBI Taxonomy" id="400682"/>
    <lineage>
        <taxon>Eukaryota</taxon>
        <taxon>Metazoa</taxon>
        <taxon>Porifera</taxon>
        <taxon>Demospongiae</taxon>
        <taxon>Heteroscleromorpha</taxon>
        <taxon>Haplosclerida</taxon>
        <taxon>Niphatidae</taxon>
        <taxon>Amphimedon</taxon>
    </lineage>
</organism>
<keyword evidence="4 5" id="KW-0472">Membrane</keyword>
<feature type="transmembrane region" description="Helical" evidence="5">
    <location>
        <begin position="211"/>
        <end position="232"/>
    </location>
</feature>
<protein>
    <recommendedName>
        <fullName evidence="6">Major facilitator superfamily (MFS) profile domain-containing protein</fullName>
    </recommendedName>
</protein>